<accession>A0ABQ1RT02</accession>
<protein>
    <submittedName>
        <fullName evidence="1">Transposase</fullName>
    </submittedName>
</protein>
<name>A0ABQ1RT02_9ALTE</name>
<dbReference type="NCBIfam" id="NF033819">
    <property type="entry name" value="IS66_TnpB"/>
    <property type="match status" value="1"/>
</dbReference>
<proteinExistence type="predicted"/>
<gene>
    <name evidence="1" type="ORF">GCM10011357_36270</name>
</gene>
<dbReference type="InterPro" id="IPR008878">
    <property type="entry name" value="Transposase_IS66_Orf2"/>
</dbReference>
<dbReference type="Proteomes" id="UP000614272">
    <property type="component" value="Unassembled WGS sequence"/>
</dbReference>
<sequence>MFPVSSQLKVTLICGPTDMRKAIDGLSNIVAYDLEQEPCSEQLFVFCGRRRDKIKMLQWVNNGFWLYYKRLEKGTFQWPGIEDDELALTISTRQLNWLLEGLPLVQDKAHPSLTYRYHAC</sequence>
<dbReference type="PANTHER" id="PTHR36455">
    <property type="match status" value="1"/>
</dbReference>
<keyword evidence="2" id="KW-1185">Reference proteome</keyword>
<dbReference type="PANTHER" id="PTHR36455:SF1">
    <property type="entry name" value="BLR8292 PROTEIN"/>
    <property type="match status" value="1"/>
</dbReference>
<dbReference type="Pfam" id="PF05717">
    <property type="entry name" value="TnpB_IS66"/>
    <property type="match status" value="1"/>
</dbReference>
<comment type="caution">
    <text evidence="1">The sequence shown here is derived from an EMBL/GenBank/DDBJ whole genome shotgun (WGS) entry which is preliminary data.</text>
</comment>
<evidence type="ECO:0000313" key="2">
    <source>
        <dbReference type="Proteomes" id="UP000614272"/>
    </source>
</evidence>
<organism evidence="1 2">
    <name type="scientific">Lacimicrobium alkaliphilum</name>
    <dbReference type="NCBI Taxonomy" id="1526571"/>
    <lineage>
        <taxon>Bacteria</taxon>
        <taxon>Pseudomonadati</taxon>
        <taxon>Pseudomonadota</taxon>
        <taxon>Gammaproteobacteria</taxon>
        <taxon>Alteromonadales</taxon>
        <taxon>Alteromonadaceae</taxon>
        <taxon>Lacimicrobium</taxon>
    </lineage>
</organism>
<evidence type="ECO:0000313" key="1">
    <source>
        <dbReference type="EMBL" id="GGD77933.1"/>
    </source>
</evidence>
<reference evidence="2" key="1">
    <citation type="journal article" date="2019" name="Int. J. Syst. Evol. Microbiol.">
        <title>The Global Catalogue of Microorganisms (GCM) 10K type strain sequencing project: providing services to taxonomists for standard genome sequencing and annotation.</title>
        <authorList>
            <consortium name="The Broad Institute Genomics Platform"/>
            <consortium name="The Broad Institute Genome Sequencing Center for Infectious Disease"/>
            <person name="Wu L."/>
            <person name="Ma J."/>
        </authorList>
    </citation>
    <scope>NUCLEOTIDE SEQUENCE [LARGE SCALE GENOMIC DNA]</scope>
    <source>
        <strain evidence="2">CGMCC 1.12923</strain>
    </source>
</reference>
<dbReference type="EMBL" id="BMGJ01000020">
    <property type="protein sequence ID" value="GGD77933.1"/>
    <property type="molecule type" value="Genomic_DNA"/>
</dbReference>
<dbReference type="RefSeq" id="WP_188503311.1">
    <property type="nucleotide sequence ID" value="NZ_BMGJ01000020.1"/>
</dbReference>